<feature type="signal peptide" evidence="2">
    <location>
        <begin position="1"/>
        <end position="21"/>
    </location>
</feature>
<evidence type="ECO:0000313" key="4">
    <source>
        <dbReference type="Proteomes" id="UP000658390"/>
    </source>
</evidence>
<reference evidence="3" key="1">
    <citation type="submission" date="2020-12" db="EMBL/GenBank/DDBJ databases">
        <title>Antibiotic resistance and phylogeny of Pseudomonas spp. isolated over three decades from chicken meat in the Norwegian food chain.</title>
        <authorList>
            <person name="Moen B."/>
        </authorList>
    </citation>
    <scope>NUCLEOTIDE SEQUENCE</scope>
    <source>
        <strain evidence="3">MF6762</strain>
    </source>
</reference>
<dbReference type="AlphaFoldDB" id="A0A8I1FVG6"/>
<protein>
    <recommendedName>
        <fullName evidence="5">Secreted protein</fullName>
    </recommendedName>
</protein>
<comment type="caution">
    <text evidence="3">The sequence shown here is derived from an EMBL/GenBank/DDBJ whole genome shotgun (WGS) entry which is preliminary data.</text>
</comment>
<organism evidence="3 4">
    <name type="scientific">Pseudomonas psychrophila</name>
    <dbReference type="NCBI Taxonomy" id="122355"/>
    <lineage>
        <taxon>Bacteria</taxon>
        <taxon>Pseudomonadati</taxon>
        <taxon>Pseudomonadota</taxon>
        <taxon>Gammaproteobacteria</taxon>
        <taxon>Pseudomonadales</taxon>
        <taxon>Pseudomonadaceae</taxon>
        <taxon>Pseudomonas</taxon>
    </lineage>
</organism>
<evidence type="ECO:0000256" key="1">
    <source>
        <dbReference type="SAM" id="MobiDB-lite"/>
    </source>
</evidence>
<evidence type="ECO:0008006" key="5">
    <source>
        <dbReference type="Google" id="ProtNLM"/>
    </source>
</evidence>
<feature type="chain" id="PRO_5034722776" description="Secreted protein" evidence="2">
    <location>
        <begin position="22"/>
        <end position="70"/>
    </location>
</feature>
<proteinExistence type="predicted"/>
<feature type="region of interest" description="Disordered" evidence="1">
    <location>
        <begin position="44"/>
        <end position="70"/>
    </location>
</feature>
<accession>A0A8I1FVG6</accession>
<dbReference type="EMBL" id="JAEKCZ010000011">
    <property type="protein sequence ID" value="MBJ2257681.1"/>
    <property type="molecule type" value="Genomic_DNA"/>
</dbReference>
<keyword evidence="2" id="KW-0732">Signal</keyword>
<evidence type="ECO:0000313" key="3">
    <source>
        <dbReference type="EMBL" id="MBJ2257681.1"/>
    </source>
</evidence>
<evidence type="ECO:0000256" key="2">
    <source>
        <dbReference type="SAM" id="SignalP"/>
    </source>
</evidence>
<dbReference type="NCBIfam" id="NF041599">
    <property type="entry name" value="reg_PtrA_PA2808"/>
    <property type="match status" value="1"/>
</dbReference>
<dbReference type="Proteomes" id="UP000658390">
    <property type="component" value="Unassembled WGS sequence"/>
</dbReference>
<gene>
    <name evidence="3" type="ORF">JFT45_14275</name>
</gene>
<dbReference type="RefSeq" id="WP_153326424.1">
    <property type="nucleotide sequence ID" value="NZ_JAEKCZ010000011.1"/>
</dbReference>
<sequence>MKISLIAALAGALLLSQPVFAESGGDMTFGRMMEARDRALERNTVKSAHQENDPMVARDAMDSDDESDKD</sequence>
<name>A0A8I1FVG6_9PSED</name>